<keyword evidence="11" id="KW-1185">Reference proteome</keyword>
<dbReference type="PANTHER" id="PTHR43304">
    <property type="entry name" value="PHYTOCHROME-LIKE PROTEIN CPH1"/>
    <property type="match status" value="1"/>
</dbReference>
<dbReference type="AlphaFoldDB" id="A0A399R2W7"/>
<dbReference type="Pfam" id="PF08447">
    <property type="entry name" value="PAS_3"/>
    <property type="match status" value="1"/>
</dbReference>
<dbReference type="GO" id="GO:0000160">
    <property type="term" value="P:phosphorelay signal transduction system"/>
    <property type="evidence" value="ECO:0007669"/>
    <property type="project" value="InterPro"/>
</dbReference>
<dbReference type="EMBL" id="QWGB01000005">
    <property type="protein sequence ID" value="RIJ24207.1"/>
    <property type="molecule type" value="Genomic_DNA"/>
</dbReference>
<dbReference type="InterPro" id="IPR035965">
    <property type="entry name" value="PAS-like_dom_sf"/>
</dbReference>
<dbReference type="Gene3D" id="3.40.50.2300">
    <property type="match status" value="1"/>
</dbReference>
<evidence type="ECO:0000256" key="6">
    <source>
        <dbReference type="PROSITE-ProRule" id="PRU00169"/>
    </source>
</evidence>
<feature type="modified residue" description="4-aspartylphosphate" evidence="6">
    <location>
        <position position="229"/>
    </location>
</feature>
<dbReference type="CDD" id="cd00130">
    <property type="entry name" value="PAS"/>
    <property type="match status" value="1"/>
</dbReference>
<dbReference type="SUPFAM" id="SSF52172">
    <property type="entry name" value="CheY-like"/>
    <property type="match status" value="1"/>
</dbReference>
<keyword evidence="4" id="KW-0808">Transferase</keyword>
<dbReference type="InterPro" id="IPR011006">
    <property type="entry name" value="CheY-like_superfamily"/>
</dbReference>
<evidence type="ECO:0000256" key="3">
    <source>
        <dbReference type="ARBA" id="ARBA00022553"/>
    </source>
</evidence>
<dbReference type="PANTHER" id="PTHR43304:SF1">
    <property type="entry name" value="PAC DOMAIN-CONTAINING PROTEIN"/>
    <property type="match status" value="1"/>
</dbReference>
<name>A0A399R2W7_9PROT</name>
<dbReference type="InterPro" id="IPR001610">
    <property type="entry name" value="PAC"/>
</dbReference>
<evidence type="ECO:0000256" key="1">
    <source>
        <dbReference type="ARBA" id="ARBA00000085"/>
    </source>
</evidence>
<evidence type="ECO:0000259" key="8">
    <source>
        <dbReference type="PROSITE" id="PS50112"/>
    </source>
</evidence>
<dbReference type="EC" id="2.7.13.3" evidence="2"/>
<dbReference type="InterPro" id="IPR013655">
    <property type="entry name" value="PAS_fold_3"/>
</dbReference>
<proteinExistence type="predicted"/>
<dbReference type="Pfam" id="PF00072">
    <property type="entry name" value="Response_reg"/>
    <property type="match status" value="1"/>
</dbReference>
<evidence type="ECO:0000313" key="11">
    <source>
        <dbReference type="Proteomes" id="UP000265431"/>
    </source>
</evidence>
<feature type="domain" description="PAS" evidence="8">
    <location>
        <begin position="15"/>
        <end position="85"/>
    </location>
</feature>
<dbReference type="PROSITE" id="PS50112">
    <property type="entry name" value="PAS"/>
    <property type="match status" value="1"/>
</dbReference>
<evidence type="ECO:0000259" key="7">
    <source>
        <dbReference type="PROSITE" id="PS50110"/>
    </source>
</evidence>
<feature type="domain" description="Response regulatory" evidence="7">
    <location>
        <begin position="179"/>
        <end position="290"/>
    </location>
</feature>
<evidence type="ECO:0000256" key="2">
    <source>
        <dbReference type="ARBA" id="ARBA00012438"/>
    </source>
</evidence>
<dbReference type="Proteomes" id="UP000265431">
    <property type="component" value="Unassembled WGS sequence"/>
</dbReference>
<dbReference type="Gene3D" id="3.30.450.20">
    <property type="entry name" value="PAS domain"/>
    <property type="match status" value="1"/>
</dbReference>
<sequence length="295" mass="32980">MGQRITQHGSTLLQRETDFRARADSMPRLAWIADGDGSIYWYNCHWYEYTGTTLEEMTGWGWQSVHHPDHVDRVVTRIKKAFETGEPWEDLFPLRGKDGGYRWFLSEAQPLLDETGKVRFWFGTNMDVTEQISDAIGSVTDQPPEDLLHRIEIKPGATIAIELADQNQPIAGESPSRQTILILEDEPMTALDLEMRLSDAGYSVMGPAMTIAGAEREIEHALPDIALLDSNLGGRKSYGLAERLIKAGVPVVFCTGYEELEDLPERLRSCPVVSKPFKDSVLMESISAAATRPDA</sequence>
<dbReference type="NCBIfam" id="TIGR00229">
    <property type="entry name" value="sensory_box"/>
    <property type="match status" value="1"/>
</dbReference>
<accession>A0A399R2W7</accession>
<evidence type="ECO:0000256" key="4">
    <source>
        <dbReference type="ARBA" id="ARBA00022679"/>
    </source>
</evidence>
<evidence type="ECO:0000256" key="5">
    <source>
        <dbReference type="ARBA" id="ARBA00022777"/>
    </source>
</evidence>
<dbReference type="OrthoDB" id="582170at2"/>
<evidence type="ECO:0000313" key="10">
    <source>
        <dbReference type="EMBL" id="RIJ24207.1"/>
    </source>
</evidence>
<dbReference type="InterPro" id="IPR000014">
    <property type="entry name" value="PAS"/>
</dbReference>
<comment type="caution">
    <text evidence="10">The sequence shown here is derived from an EMBL/GenBank/DDBJ whole genome shotgun (WGS) entry which is preliminary data.</text>
</comment>
<feature type="domain" description="PAC" evidence="9">
    <location>
        <begin position="88"/>
        <end position="140"/>
    </location>
</feature>
<dbReference type="PROSITE" id="PS50113">
    <property type="entry name" value="PAC"/>
    <property type="match status" value="1"/>
</dbReference>
<protein>
    <recommendedName>
        <fullName evidence="2">histidine kinase</fullName>
        <ecNumber evidence="2">2.7.13.3</ecNumber>
    </recommendedName>
</protein>
<dbReference type="InterPro" id="IPR000700">
    <property type="entry name" value="PAS-assoc_C"/>
</dbReference>
<dbReference type="InterPro" id="IPR052162">
    <property type="entry name" value="Sensor_kinase/Photoreceptor"/>
</dbReference>
<evidence type="ECO:0000259" key="9">
    <source>
        <dbReference type="PROSITE" id="PS50113"/>
    </source>
</evidence>
<dbReference type="SMART" id="SM00086">
    <property type="entry name" value="PAC"/>
    <property type="match status" value="1"/>
</dbReference>
<dbReference type="SMART" id="SM00091">
    <property type="entry name" value="PAS"/>
    <property type="match status" value="1"/>
</dbReference>
<dbReference type="SMART" id="SM00448">
    <property type="entry name" value="REC"/>
    <property type="match status" value="1"/>
</dbReference>
<organism evidence="10 11">
    <name type="scientific">Henriciella barbarensis</name>
    <dbReference type="NCBI Taxonomy" id="86342"/>
    <lineage>
        <taxon>Bacteria</taxon>
        <taxon>Pseudomonadati</taxon>
        <taxon>Pseudomonadota</taxon>
        <taxon>Alphaproteobacteria</taxon>
        <taxon>Hyphomonadales</taxon>
        <taxon>Hyphomonadaceae</taxon>
        <taxon>Henriciella</taxon>
    </lineage>
</organism>
<dbReference type="SUPFAM" id="SSF55785">
    <property type="entry name" value="PYP-like sensor domain (PAS domain)"/>
    <property type="match status" value="1"/>
</dbReference>
<keyword evidence="3 6" id="KW-0597">Phosphoprotein</keyword>
<gene>
    <name evidence="10" type="ORF">D1224_08180</name>
</gene>
<reference evidence="10 11" key="1">
    <citation type="submission" date="2018-08" db="EMBL/GenBank/DDBJ databases">
        <title>Henriciella mobilis sp. nov., isolated from seawater.</title>
        <authorList>
            <person name="Cheng H."/>
            <person name="Wu Y.-H."/>
            <person name="Xu X.-W."/>
            <person name="Guo L.-L."/>
        </authorList>
    </citation>
    <scope>NUCLEOTIDE SEQUENCE [LARGE SCALE GENOMIC DNA]</scope>
    <source>
        <strain evidence="10 11">CCUG66934</strain>
    </source>
</reference>
<keyword evidence="5" id="KW-0418">Kinase</keyword>
<dbReference type="RefSeq" id="WP_119379396.1">
    <property type="nucleotide sequence ID" value="NZ_QWGB01000005.1"/>
</dbReference>
<dbReference type="GO" id="GO:0004673">
    <property type="term" value="F:protein histidine kinase activity"/>
    <property type="evidence" value="ECO:0007669"/>
    <property type="project" value="UniProtKB-EC"/>
</dbReference>
<dbReference type="FunFam" id="3.30.450.20:FF:000099">
    <property type="entry name" value="Sensory box sensor histidine kinase"/>
    <property type="match status" value="1"/>
</dbReference>
<comment type="catalytic activity">
    <reaction evidence="1">
        <text>ATP + protein L-histidine = ADP + protein N-phospho-L-histidine.</text>
        <dbReference type="EC" id="2.7.13.3"/>
    </reaction>
</comment>
<dbReference type="InterPro" id="IPR001789">
    <property type="entry name" value="Sig_transdc_resp-reg_receiver"/>
</dbReference>
<dbReference type="PROSITE" id="PS50110">
    <property type="entry name" value="RESPONSE_REGULATORY"/>
    <property type="match status" value="1"/>
</dbReference>